<evidence type="ECO:0000256" key="8">
    <source>
        <dbReference type="ARBA" id="ARBA00023204"/>
    </source>
</evidence>
<accession>A0AA88YG59</accession>
<keyword evidence="6" id="KW-0378">Hydrolase</keyword>
<evidence type="ECO:0000256" key="4">
    <source>
        <dbReference type="ARBA" id="ARBA00022759"/>
    </source>
</evidence>
<keyword evidence="8" id="KW-0234">DNA repair</keyword>
<keyword evidence="11" id="KW-1185">Reference proteome</keyword>
<comment type="cofactor">
    <cofactor evidence="1">
        <name>Mg(2+)</name>
        <dbReference type="ChEBI" id="CHEBI:18420"/>
    </cofactor>
</comment>
<dbReference type="SUPFAM" id="SSF47807">
    <property type="entry name" value="5' to 3' exonuclease, C-terminal subdomain"/>
    <property type="match status" value="1"/>
</dbReference>
<dbReference type="GO" id="GO:0046872">
    <property type="term" value="F:metal ion binding"/>
    <property type="evidence" value="ECO:0007669"/>
    <property type="project" value="UniProtKB-KW"/>
</dbReference>
<dbReference type="Proteomes" id="UP001186944">
    <property type="component" value="Unassembled WGS sequence"/>
</dbReference>
<dbReference type="EMBL" id="VSWD01000005">
    <property type="protein sequence ID" value="KAK3101156.1"/>
    <property type="molecule type" value="Genomic_DNA"/>
</dbReference>
<dbReference type="InterPro" id="IPR008918">
    <property type="entry name" value="HhH2"/>
</dbReference>
<organism evidence="10 11">
    <name type="scientific">Pinctada imbricata</name>
    <name type="common">Atlantic pearl-oyster</name>
    <name type="synonym">Pinctada martensii</name>
    <dbReference type="NCBI Taxonomy" id="66713"/>
    <lineage>
        <taxon>Eukaryota</taxon>
        <taxon>Metazoa</taxon>
        <taxon>Spiralia</taxon>
        <taxon>Lophotrochozoa</taxon>
        <taxon>Mollusca</taxon>
        <taxon>Bivalvia</taxon>
        <taxon>Autobranchia</taxon>
        <taxon>Pteriomorphia</taxon>
        <taxon>Pterioida</taxon>
        <taxon>Pterioidea</taxon>
        <taxon>Pteriidae</taxon>
        <taxon>Pinctada</taxon>
    </lineage>
</organism>
<gene>
    <name evidence="10" type="ORF">FSP39_001370</name>
</gene>
<evidence type="ECO:0000256" key="3">
    <source>
        <dbReference type="ARBA" id="ARBA00022723"/>
    </source>
</evidence>
<evidence type="ECO:0000313" key="10">
    <source>
        <dbReference type="EMBL" id="KAK3101156.1"/>
    </source>
</evidence>
<dbReference type="PANTHER" id="PTHR11081:SF70">
    <property type="entry name" value="FLAP ENDONUCLEASE GEN HOMOLOG 1"/>
    <property type="match status" value="1"/>
</dbReference>
<dbReference type="GO" id="GO:0008821">
    <property type="term" value="F:crossover junction DNA endonuclease activity"/>
    <property type="evidence" value="ECO:0007669"/>
    <property type="project" value="UniProtKB-ARBA"/>
</dbReference>
<dbReference type="GO" id="GO:0017108">
    <property type="term" value="F:5'-flap endonuclease activity"/>
    <property type="evidence" value="ECO:0007669"/>
    <property type="project" value="UniProtKB-ARBA"/>
</dbReference>
<dbReference type="AlphaFoldDB" id="A0AA88YG59"/>
<dbReference type="SMART" id="SM00279">
    <property type="entry name" value="HhH2"/>
    <property type="match status" value="1"/>
</dbReference>
<keyword evidence="2" id="KW-0540">Nuclease</keyword>
<name>A0AA88YG59_PINIB</name>
<keyword evidence="5" id="KW-0227">DNA damage</keyword>
<evidence type="ECO:0008006" key="12">
    <source>
        <dbReference type="Google" id="ProtNLM"/>
    </source>
</evidence>
<dbReference type="FunFam" id="1.10.150.20:FF:000030">
    <property type="entry name" value="Flap endonuclease GEN-like 1"/>
    <property type="match status" value="1"/>
</dbReference>
<evidence type="ECO:0000256" key="5">
    <source>
        <dbReference type="ARBA" id="ARBA00022763"/>
    </source>
</evidence>
<evidence type="ECO:0000256" key="9">
    <source>
        <dbReference type="ARBA" id="ARBA00038112"/>
    </source>
</evidence>
<protein>
    <recommendedName>
        <fullName evidence="12">Exonuclease 1</fullName>
    </recommendedName>
</protein>
<evidence type="ECO:0000313" key="11">
    <source>
        <dbReference type="Proteomes" id="UP001186944"/>
    </source>
</evidence>
<evidence type="ECO:0000256" key="2">
    <source>
        <dbReference type="ARBA" id="ARBA00022722"/>
    </source>
</evidence>
<evidence type="ECO:0000256" key="6">
    <source>
        <dbReference type="ARBA" id="ARBA00022801"/>
    </source>
</evidence>
<evidence type="ECO:0000256" key="7">
    <source>
        <dbReference type="ARBA" id="ARBA00022842"/>
    </source>
</evidence>
<dbReference type="Gene3D" id="1.10.150.20">
    <property type="entry name" value="5' to 3' exonuclease, C-terminal subdomain"/>
    <property type="match status" value="1"/>
</dbReference>
<sequence>MDDIEEKLSLDRSKLVAMALLLGCDYLPKGVPGVGMDKAMKLMKIYTDSGVDALHRFATWKELIKVVYFIQYIQEGQICPRFHSDQGYIQVLGCQGQVSKEDPIMEKISAC</sequence>
<dbReference type="PANTHER" id="PTHR11081">
    <property type="entry name" value="FLAP ENDONUCLEASE FAMILY MEMBER"/>
    <property type="match status" value="1"/>
</dbReference>
<dbReference type="GO" id="GO:0000400">
    <property type="term" value="F:four-way junction DNA binding"/>
    <property type="evidence" value="ECO:0007669"/>
    <property type="project" value="TreeGrafter"/>
</dbReference>
<comment type="similarity">
    <text evidence="9">Belongs to the XPG/RAD2 endonuclease family. GEN subfamily.</text>
</comment>
<keyword evidence="7" id="KW-0460">Magnesium</keyword>
<dbReference type="InterPro" id="IPR006084">
    <property type="entry name" value="XPG/Rad2"/>
</dbReference>
<keyword evidence="3" id="KW-0479">Metal-binding</keyword>
<keyword evidence="4" id="KW-0255">Endonuclease</keyword>
<reference evidence="10" key="1">
    <citation type="submission" date="2019-08" db="EMBL/GenBank/DDBJ databases">
        <title>The improved chromosome-level genome for the pearl oyster Pinctada fucata martensii using PacBio sequencing and Hi-C.</title>
        <authorList>
            <person name="Zheng Z."/>
        </authorList>
    </citation>
    <scope>NUCLEOTIDE SEQUENCE</scope>
    <source>
        <strain evidence="10">ZZ-2019</strain>
        <tissue evidence="10">Adductor muscle</tissue>
    </source>
</reference>
<dbReference type="InterPro" id="IPR036279">
    <property type="entry name" value="5-3_exonuclease_C_sf"/>
</dbReference>
<comment type="caution">
    <text evidence="10">The sequence shown here is derived from an EMBL/GenBank/DDBJ whole genome shotgun (WGS) entry which is preliminary data.</text>
</comment>
<evidence type="ECO:0000256" key="1">
    <source>
        <dbReference type="ARBA" id="ARBA00001946"/>
    </source>
</evidence>
<proteinExistence type="inferred from homology"/>
<dbReference type="GO" id="GO:0006281">
    <property type="term" value="P:DNA repair"/>
    <property type="evidence" value="ECO:0007669"/>
    <property type="project" value="UniProtKB-KW"/>
</dbReference>